<accession>A0A2L0HCM9</accession>
<sequence>MKYIGDHADLIAGVVFLPEASPLERRNPHPGCGVALRRTIFPLLSTLWIWKTCFAISRPIVAISMGGFLSGSSTCLFWHV</sequence>
<evidence type="ECO:0000313" key="2">
    <source>
        <dbReference type="Proteomes" id="UP000239340"/>
    </source>
</evidence>
<evidence type="ECO:0000313" key="1">
    <source>
        <dbReference type="EMBL" id="AUX78922.1"/>
    </source>
</evidence>
<gene>
    <name evidence="1" type="ORF">NXT3_PB00264</name>
</gene>
<proteinExistence type="predicted"/>
<keyword evidence="1" id="KW-0614">Plasmid</keyword>
<dbReference type="EMBL" id="CP024309">
    <property type="protein sequence ID" value="AUX78922.1"/>
    <property type="molecule type" value="Genomic_DNA"/>
</dbReference>
<organism evidence="1 2">
    <name type="scientific">Rhizobium fredii</name>
    <name type="common">Sinorhizobium fredii</name>
    <dbReference type="NCBI Taxonomy" id="380"/>
    <lineage>
        <taxon>Bacteria</taxon>
        <taxon>Pseudomonadati</taxon>
        <taxon>Pseudomonadota</taxon>
        <taxon>Alphaproteobacteria</taxon>
        <taxon>Hyphomicrobiales</taxon>
        <taxon>Rhizobiaceae</taxon>
        <taxon>Sinorhizobium/Ensifer group</taxon>
        <taxon>Sinorhizobium</taxon>
    </lineage>
</organism>
<name>A0A2L0HCM9_RHIFR</name>
<dbReference type="Proteomes" id="UP000239340">
    <property type="component" value="Plasmid pSfreNXT3b"/>
</dbReference>
<geneLocation type="plasmid" evidence="2">
    <name>psfrenxt3b</name>
</geneLocation>
<reference evidence="1 2" key="1">
    <citation type="submission" date="2017-10" db="EMBL/GenBank/DDBJ databases">
        <title>Analysis of the genome sequences of Rhizobium populations associated to common bean (phaseolus vulgaris).</title>
        <authorList>
            <person name="Bustos P."/>
            <person name="Santamaria R.I."/>
            <person name="Miranda-Sanchez F."/>
            <person name="Perez-Carrascal O."/>
            <person name="Juarez S."/>
            <person name="Lozano L."/>
            <person name="Martinez-Flores I."/>
            <person name="Vinuesa P."/>
            <person name="Martinez-Romero E."/>
            <person name="Cevallos M.A."/>
            <person name="Romero D."/>
            <person name="Davila G."/>
            <person name="Gonzalez V."/>
        </authorList>
    </citation>
    <scope>NUCLEOTIDE SEQUENCE [LARGE SCALE GENOMIC DNA]</scope>
    <source>
        <strain evidence="1 2">NXT3</strain>
        <plasmid evidence="2">Plasmid psfrenxt3b</plasmid>
    </source>
</reference>
<protein>
    <submittedName>
        <fullName evidence="1">Uncharacterized protein</fullName>
    </submittedName>
</protein>
<dbReference type="RefSeq" id="WP_423828008.1">
    <property type="nucleotide sequence ID" value="NZ_CP024309.1"/>
</dbReference>
<dbReference type="AlphaFoldDB" id="A0A2L0HCM9"/>